<proteinExistence type="predicted"/>
<feature type="compositionally biased region" description="Low complexity" evidence="1">
    <location>
        <begin position="845"/>
        <end position="890"/>
    </location>
</feature>
<dbReference type="EMBL" id="CAMXCT020001219">
    <property type="protein sequence ID" value="CAL1141301.1"/>
    <property type="molecule type" value="Genomic_DNA"/>
</dbReference>
<protein>
    <submittedName>
        <fullName evidence="5">HD domain-containing protein</fullName>
    </submittedName>
</protein>
<reference evidence="4" key="2">
    <citation type="submission" date="2024-04" db="EMBL/GenBank/DDBJ databases">
        <authorList>
            <person name="Chen Y."/>
            <person name="Shah S."/>
            <person name="Dougan E. K."/>
            <person name="Thang M."/>
            <person name="Chan C."/>
        </authorList>
    </citation>
    <scope>NUCLEOTIDE SEQUENCE [LARGE SCALE GENOMIC DNA]</scope>
</reference>
<dbReference type="EMBL" id="CAMXCT030001219">
    <property type="protein sequence ID" value="CAL4775238.1"/>
    <property type="molecule type" value="Genomic_DNA"/>
</dbReference>
<dbReference type="InterPro" id="IPR006674">
    <property type="entry name" value="HD_domain"/>
</dbReference>
<evidence type="ECO:0000313" key="6">
    <source>
        <dbReference type="Proteomes" id="UP001152797"/>
    </source>
</evidence>
<evidence type="ECO:0000313" key="4">
    <source>
        <dbReference type="EMBL" id="CAL1141301.1"/>
    </source>
</evidence>
<dbReference type="Gene3D" id="1.10.3210.10">
    <property type="entry name" value="Hypothetical protein af1432"/>
    <property type="match status" value="1"/>
</dbReference>
<keyword evidence="6" id="KW-1185">Reference proteome</keyword>
<feature type="region of interest" description="Disordered" evidence="1">
    <location>
        <begin position="927"/>
        <end position="1010"/>
    </location>
</feature>
<feature type="region of interest" description="Disordered" evidence="1">
    <location>
        <begin position="739"/>
        <end position="794"/>
    </location>
</feature>
<sequence length="1033" mass="111541">VDALRRDQGQMLKKFKNMLEDPTAMLTASGEHAKSLKKWKDRIVRRLRAERLGTGETELVALILAALRGDRLNPEDVLMLQNRERYMDAVEAAISRGCCVTCSEFCAVQRQERRSTVVLGLMEMPPASRWMQHTDINALLSSPFDLMQRILGGNAERDSIYDTGPEVPTMRNMPYVMAVEHITEICNDSEMSFNSDGAVSLFIKLYSLFTQSLGVKLPRAVNPVHQHTFATLSLALAGGGRNHGMLQSLLHICRRSRKVCECLPRLDRPRRVVFVRQWKAKLIAVHRKLMALAQQPEIQLATAGEAEAEDAMGIRPDEEEVPVLQSIGDEHGGLCPHLVFAPSLGESEDGQTIRWAEFPLGPPFFETPEHKDLQCGERVLMALQSAVATGGGGKSTGWGWGGSAALKAISGDAPLRTSDQDLQALAKQPMQEVIDLGHIIREVPDNLPTGNLPFDISAHPAVRHTVARRLLDRMEAEMLRFSEMQKKTPAPKVKELSEVLVTKVQRICKHLGGPDLPAFQQETWLSISGFLYQRHGGDDYIGEEVSQLEHALQAADLAQRSGLGADATIAALLHDVGHLIGMEDPSSARMEDCGVVDHEKLGGQWLAELGFSQQVCDLVARHVDGKRYLCAVKKDYHDTLSPASKTTLRHQGGPMTIEEAKGFEKEELHKTIVAMRHWDEAAKVKGKEVPTHTLSVFLPESHLGKERRSRAEVAVDAGLIRIHSETSILEQLMSLSSSSSHKMGEGWHSSASSTTASSPPPQLLASMASTRHSAWETTGNDTPPAGGDRTRDFSGGAAVVDALSSVVAGHEVHKGISTPDEKKEEAPKVEEEPHEEVRERRRTTAPRGKLPALSSATSPLSSGKELLPPLRGVGLGSSLGSRSGGSAVSGIHTPEEEVSLGEQSGGALSEPLDEVDRQLARLNRPTVGRVGLAAAAGPSVRKRPDGPEAATGAGDSASDESGSGDIELTGNRGNVGNSSSGSSLAGGPVRALPSEGSAQDDGLEEVEESIEELYSGEMEAYSEGSGVGVGDEF</sequence>
<organism evidence="3">
    <name type="scientific">Cladocopium goreaui</name>
    <dbReference type="NCBI Taxonomy" id="2562237"/>
    <lineage>
        <taxon>Eukaryota</taxon>
        <taxon>Sar</taxon>
        <taxon>Alveolata</taxon>
        <taxon>Dinophyceae</taxon>
        <taxon>Suessiales</taxon>
        <taxon>Symbiodiniaceae</taxon>
        <taxon>Cladocopium</taxon>
    </lineage>
</organism>
<name>A0A9P1CCU7_9DINO</name>
<dbReference type="PANTHER" id="PTHR40202:SF1">
    <property type="entry name" value="HD DOMAIN-CONTAINING PROTEIN"/>
    <property type="match status" value="1"/>
</dbReference>
<reference evidence="3" key="1">
    <citation type="submission" date="2022-10" db="EMBL/GenBank/DDBJ databases">
        <authorList>
            <person name="Chen Y."/>
            <person name="Dougan E. K."/>
            <person name="Chan C."/>
            <person name="Rhodes N."/>
            <person name="Thang M."/>
        </authorList>
    </citation>
    <scope>NUCLEOTIDE SEQUENCE</scope>
</reference>
<evidence type="ECO:0000313" key="3">
    <source>
        <dbReference type="EMBL" id="CAI3987926.1"/>
    </source>
</evidence>
<feature type="compositionally biased region" description="Low complexity" evidence="1">
    <location>
        <begin position="948"/>
        <end position="987"/>
    </location>
</feature>
<evidence type="ECO:0000256" key="1">
    <source>
        <dbReference type="SAM" id="MobiDB-lite"/>
    </source>
</evidence>
<dbReference type="AlphaFoldDB" id="A0A9P1CCU7"/>
<dbReference type="PANTHER" id="PTHR40202">
    <property type="match status" value="1"/>
</dbReference>
<feature type="non-terminal residue" evidence="3">
    <location>
        <position position="1033"/>
    </location>
</feature>
<feature type="compositionally biased region" description="Acidic residues" evidence="1">
    <location>
        <begin position="1001"/>
        <end position="1010"/>
    </location>
</feature>
<feature type="compositionally biased region" description="Polar residues" evidence="1">
    <location>
        <begin position="767"/>
        <end position="781"/>
    </location>
</feature>
<dbReference type="SUPFAM" id="SSF109604">
    <property type="entry name" value="HD-domain/PDEase-like"/>
    <property type="match status" value="1"/>
</dbReference>
<feature type="region of interest" description="Disordered" evidence="1">
    <location>
        <begin position="810"/>
        <end position="911"/>
    </location>
</feature>
<evidence type="ECO:0000259" key="2">
    <source>
        <dbReference type="Pfam" id="PF01966"/>
    </source>
</evidence>
<dbReference type="EMBL" id="CAMXCT010001219">
    <property type="protein sequence ID" value="CAI3987926.1"/>
    <property type="molecule type" value="Genomic_DNA"/>
</dbReference>
<dbReference type="Proteomes" id="UP001152797">
    <property type="component" value="Unassembled WGS sequence"/>
</dbReference>
<dbReference type="OrthoDB" id="447053at2759"/>
<feature type="domain" description="HD" evidence="2">
    <location>
        <begin position="548"/>
        <end position="627"/>
    </location>
</feature>
<feature type="compositionally biased region" description="Basic and acidic residues" evidence="1">
    <location>
        <begin position="810"/>
        <end position="839"/>
    </location>
</feature>
<accession>A0A9P1CCU7</accession>
<dbReference type="InterPro" id="IPR052567">
    <property type="entry name" value="OP_Dioxygenase"/>
</dbReference>
<dbReference type="Pfam" id="PF01966">
    <property type="entry name" value="HD"/>
    <property type="match status" value="1"/>
</dbReference>
<evidence type="ECO:0000313" key="5">
    <source>
        <dbReference type="EMBL" id="CAL4775238.1"/>
    </source>
</evidence>
<comment type="caution">
    <text evidence="3">The sequence shown here is derived from an EMBL/GenBank/DDBJ whole genome shotgun (WGS) entry which is preliminary data.</text>
</comment>
<gene>
    <name evidence="3" type="ORF">C1SCF055_LOCUS15162</name>
</gene>